<dbReference type="GO" id="GO:0005524">
    <property type="term" value="F:ATP binding"/>
    <property type="evidence" value="ECO:0007669"/>
    <property type="project" value="UniProtKB-KW"/>
</dbReference>
<dbReference type="EMBL" id="PEZI01000042">
    <property type="protein sequence ID" value="PIS14550.1"/>
    <property type="molecule type" value="Genomic_DNA"/>
</dbReference>
<dbReference type="AlphaFoldDB" id="A0A2H0WPG8"/>
<dbReference type="Proteomes" id="UP000230775">
    <property type="component" value="Unassembled WGS sequence"/>
</dbReference>
<dbReference type="InterPro" id="IPR017871">
    <property type="entry name" value="ABC_transporter-like_CS"/>
</dbReference>
<dbReference type="SUPFAM" id="SSF52540">
    <property type="entry name" value="P-loop containing nucleoside triphosphate hydrolases"/>
    <property type="match status" value="2"/>
</dbReference>
<name>A0A2H0WPG8_9BACT</name>
<dbReference type="InterPro" id="IPR051309">
    <property type="entry name" value="ABCF_ATPase"/>
</dbReference>
<organism evidence="4 5">
    <name type="scientific">Candidatus Shapirobacteria bacterium CG09_land_8_20_14_0_10_39_12</name>
    <dbReference type="NCBI Taxonomy" id="1974885"/>
    <lineage>
        <taxon>Bacteria</taxon>
        <taxon>Candidatus Shapironibacteriota</taxon>
    </lineage>
</organism>
<protein>
    <recommendedName>
        <fullName evidence="3">ABC transporter domain-containing protein</fullName>
    </recommendedName>
</protein>
<dbReference type="PROSITE" id="PS50893">
    <property type="entry name" value="ABC_TRANSPORTER_2"/>
    <property type="match status" value="2"/>
</dbReference>
<evidence type="ECO:0000313" key="5">
    <source>
        <dbReference type="Proteomes" id="UP000230775"/>
    </source>
</evidence>
<dbReference type="SMART" id="SM00382">
    <property type="entry name" value="AAA"/>
    <property type="match status" value="2"/>
</dbReference>
<gene>
    <name evidence="4" type="ORF">COT64_01965</name>
</gene>
<dbReference type="InterPro" id="IPR032781">
    <property type="entry name" value="ABC_tran_Xtn"/>
</dbReference>
<dbReference type="InterPro" id="IPR003593">
    <property type="entry name" value="AAA+_ATPase"/>
</dbReference>
<keyword evidence="1" id="KW-0547">Nucleotide-binding</keyword>
<reference evidence="5" key="1">
    <citation type="submission" date="2017-09" db="EMBL/GenBank/DDBJ databases">
        <title>Depth-based differentiation of microbial function through sediment-hosted aquifers and enrichment of novel symbionts in the deep terrestrial subsurface.</title>
        <authorList>
            <person name="Probst A.J."/>
            <person name="Ladd B."/>
            <person name="Jarett J.K."/>
            <person name="Geller-Mcgrath D.E."/>
            <person name="Sieber C.M.K."/>
            <person name="Emerson J.B."/>
            <person name="Anantharaman K."/>
            <person name="Thomas B.C."/>
            <person name="Malmstrom R."/>
            <person name="Stieglmeier M."/>
            <person name="Klingl A."/>
            <person name="Woyke T."/>
            <person name="Ryan C.M."/>
            <person name="Banfield J.F."/>
        </authorList>
    </citation>
    <scope>NUCLEOTIDE SEQUENCE [LARGE SCALE GENOMIC DNA]</scope>
</reference>
<dbReference type="PROSITE" id="PS00211">
    <property type="entry name" value="ABC_TRANSPORTER_1"/>
    <property type="match status" value="2"/>
</dbReference>
<dbReference type="InterPro" id="IPR003439">
    <property type="entry name" value="ABC_transporter-like_ATP-bd"/>
</dbReference>
<dbReference type="GO" id="GO:0016887">
    <property type="term" value="F:ATP hydrolysis activity"/>
    <property type="evidence" value="ECO:0007669"/>
    <property type="project" value="InterPro"/>
</dbReference>
<accession>A0A2H0WPG8</accession>
<dbReference type="Pfam" id="PF00005">
    <property type="entry name" value="ABC_tran"/>
    <property type="match status" value="2"/>
</dbReference>
<feature type="domain" description="ABC transporter" evidence="3">
    <location>
        <begin position="21"/>
        <end position="288"/>
    </location>
</feature>
<dbReference type="CDD" id="cd03221">
    <property type="entry name" value="ABCF_EF-3"/>
    <property type="match status" value="2"/>
</dbReference>
<comment type="caution">
    <text evidence="4">The sequence shown here is derived from an EMBL/GenBank/DDBJ whole genome shotgun (WGS) entry which is preliminary data.</text>
</comment>
<evidence type="ECO:0000313" key="4">
    <source>
        <dbReference type="EMBL" id="PIS14550.1"/>
    </source>
</evidence>
<dbReference type="Pfam" id="PF12848">
    <property type="entry name" value="ABC_tran_Xtn"/>
    <property type="match status" value="1"/>
</dbReference>
<evidence type="ECO:0000256" key="1">
    <source>
        <dbReference type="ARBA" id="ARBA00022741"/>
    </source>
</evidence>
<keyword evidence="2" id="KW-0067">ATP-binding</keyword>
<dbReference type="PANTHER" id="PTHR42855:SF2">
    <property type="entry name" value="DRUG RESISTANCE ABC TRANSPORTER,ATP-BINDING PROTEIN"/>
    <property type="match status" value="1"/>
</dbReference>
<dbReference type="PANTHER" id="PTHR42855">
    <property type="entry name" value="ABC TRANSPORTER ATP-BINDING SUBUNIT"/>
    <property type="match status" value="1"/>
</dbReference>
<dbReference type="InterPro" id="IPR027417">
    <property type="entry name" value="P-loop_NTPase"/>
</dbReference>
<evidence type="ECO:0000256" key="2">
    <source>
        <dbReference type="ARBA" id="ARBA00022840"/>
    </source>
</evidence>
<dbReference type="FunFam" id="3.40.50.300:FF:000011">
    <property type="entry name" value="Putative ABC transporter ATP-binding component"/>
    <property type="match status" value="1"/>
</dbReference>
<proteinExistence type="predicted"/>
<feature type="domain" description="ABC transporter" evidence="3">
    <location>
        <begin position="349"/>
        <end position="545"/>
    </location>
</feature>
<sequence length="545" mass="60464">MSPERFIPGKESSERTSKVILTLNNVSVSKGENEILSGVNLNITQGEHTALVGPNGVGKTTLFEVITGDEQPDDGSVLVSRGLNIAYVPQSIENVFPKDQEHTVLEYFLHARGLDVIQRRMHELETVFTQQKTGLEAELDEYGELQTIYQFKGGYTIESDAKAILDGVGLPENIGLGTMVSNLSGGEKTKLFLAQALISNADLLLLDEPSNHLDPDSVAWLGDYLRSYRGAMLVISHQPTFLNAFTEKVIELSLEDRGAFTYTGGYESYEAQKAQRDFEREKTAMRTDAEIARLQEQADRFRAGVHSKTSKDRQKKIAKIEADRTTRKRKEKVIRIGFEVETQSGYEVLKTSDLIKRYGENTLDYSNINMDIIRGEKVAIVGPVGAGKSTLLKIIAGVIEPDEGTFIIGNKVDIGYYSQEMEDLNVDNTVLEEMRSIAGAESDQRLRTFLGAFLFSGDDVFKPVGVLSFGERSRVMLAKLALGKHNFLVLDEPSNHLDVASRNSVAHMLKEYAGSILLVSHDEEFMEGIGLNKIIRLPDGTVFQL</sequence>
<dbReference type="Gene3D" id="3.40.50.300">
    <property type="entry name" value="P-loop containing nucleotide triphosphate hydrolases"/>
    <property type="match status" value="2"/>
</dbReference>
<evidence type="ECO:0000259" key="3">
    <source>
        <dbReference type="PROSITE" id="PS50893"/>
    </source>
</evidence>